<evidence type="ECO:0008006" key="3">
    <source>
        <dbReference type="Google" id="ProtNLM"/>
    </source>
</evidence>
<gene>
    <name evidence="1" type="ORF">M430DRAFT_47437</name>
</gene>
<dbReference type="InParanoid" id="A0A2T3BGJ6"/>
<protein>
    <recommendedName>
        <fullName evidence="3">F-box domain-containing protein</fullName>
    </recommendedName>
</protein>
<dbReference type="AlphaFoldDB" id="A0A2T3BGJ6"/>
<evidence type="ECO:0000313" key="1">
    <source>
        <dbReference type="EMBL" id="PSS28433.1"/>
    </source>
</evidence>
<dbReference type="GeneID" id="36576008"/>
<reference evidence="1 2" key="1">
    <citation type="journal article" date="2018" name="New Phytol.">
        <title>Comparative genomics and transcriptomics depict ericoid mycorrhizal fungi as versatile saprotrophs and plant mutualists.</title>
        <authorList>
            <person name="Martino E."/>
            <person name="Morin E."/>
            <person name="Grelet G.A."/>
            <person name="Kuo A."/>
            <person name="Kohler A."/>
            <person name="Daghino S."/>
            <person name="Barry K.W."/>
            <person name="Cichocki N."/>
            <person name="Clum A."/>
            <person name="Dockter R.B."/>
            <person name="Hainaut M."/>
            <person name="Kuo R.C."/>
            <person name="LaButti K."/>
            <person name="Lindahl B.D."/>
            <person name="Lindquist E.A."/>
            <person name="Lipzen A."/>
            <person name="Khouja H.R."/>
            <person name="Magnuson J."/>
            <person name="Murat C."/>
            <person name="Ohm R.A."/>
            <person name="Singer S.W."/>
            <person name="Spatafora J.W."/>
            <person name="Wang M."/>
            <person name="Veneault-Fourrey C."/>
            <person name="Henrissat B."/>
            <person name="Grigoriev I.V."/>
            <person name="Martin F.M."/>
            <person name="Perotto S."/>
        </authorList>
    </citation>
    <scope>NUCLEOTIDE SEQUENCE [LARGE SCALE GENOMIC DNA]</scope>
    <source>
        <strain evidence="1 2">ATCC 22711</strain>
    </source>
</reference>
<accession>A0A2T3BGJ6</accession>
<dbReference type="RefSeq" id="XP_024725958.1">
    <property type="nucleotide sequence ID" value="XM_024867927.1"/>
</dbReference>
<evidence type="ECO:0000313" key="2">
    <source>
        <dbReference type="Proteomes" id="UP000241818"/>
    </source>
</evidence>
<proteinExistence type="predicted"/>
<dbReference type="EMBL" id="KZ679006">
    <property type="protein sequence ID" value="PSS28433.1"/>
    <property type="molecule type" value="Genomic_DNA"/>
</dbReference>
<dbReference type="OrthoDB" id="3537144at2759"/>
<name>A0A2T3BGJ6_AMORE</name>
<dbReference type="Proteomes" id="UP000241818">
    <property type="component" value="Unassembled WGS sequence"/>
</dbReference>
<organism evidence="1 2">
    <name type="scientific">Amorphotheca resinae ATCC 22711</name>
    <dbReference type="NCBI Taxonomy" id="857342"/>
    <lineage>
        <taxon>Eukaryota</taxon>
        <taxon>Fungi</taxon>
        <taxon>Dikarya</taxon>
        <taxon>Ascomycota</taxon>
        <taxon>Pezizomycotina</taxon>
        <taxon>Leotiomycetes</taxon>
        <taxon>Helotiales</taxon>
        <taxon>Amorphothecaceae</taxon>
        <taxon>Amorphotheca</taxon>
    </lineage>
</organism>
<sequence length="412" mass="47468">MGPIPLSLALDPKDTAASTAPWMKTILPTFLAGIRRKTSPHASWEYSDSPSPKSDSLSSLPTELLQSIADFLPTSSAAALTLCNRTTFLKLGSKYLTSINQATVEPYTEWYQTQDQCVRPSPAQVEREKFLEQLSRDSLEFIYCYYCKKLHHPEKTGSDRNCTRCSKSIPFEQRRPCTQLERYQVHSSHLHGDFNHSRVQNLMKHYRHGRDYSNLLKPLNKTWTSYRDGFTFQQSVQCRVRNGRFMVRTQHWLLFAWANGPDVQLPDHYNLGLCPHLTSTGYTKYPGRLDRLLLCRATHPHCCECGVCCGVKACKDCPTEFQIDTKLLPEEDKMALVITTWRDFGKAQSPFEPEWEHQTHEMLNKVHPCPRFYLGEIKASYERFDFDAHQTPSMIRALQIKKAYSPTIYEPG</sequence>
<keyword evidence="2" id="KW-1185">Reference proteome</keyword>
<dbReference type="STRING" id="857342.A0A2T3BGJ6"/>